<accession>A0A926RUU0</accession>
<protein>
    <submittedName>
        <fullName evidence="2">ABC transporter permease subunit</fullName>
    </submittedName>
</protein>
<dbReference type="AlphaFoldDB" id="A0A926RUU0"/>
<evidence type="ECO:0000256" key="1">
    <source>
        <dbReference type="SAM" id="Phobius"/>
    </source>
</evidence>
<gene>
    <name evidence="2" type="ORF">IC620_11620</name>
</gene>
<evidence type="ECO:0000313" key="2">
    <source>
        <dbReference type="EMBL" id="MBD1373007.1"/>
    </source>
</evidence>
<feature type="transmembrane region" description="Helical" evidence="1">
    <location>
        <begin position="239"/>
        <end position="258"/>
    </location>
</feature>
<keyword evidence="1" id="KW-0812">Transmembrane</keyword>
<feature type="transmembrane region" description="Helical" evidence="1">
    <location>
        <begin position="123"/>
        <end position="145"/>
    </location>
</feature>
<name>A0A926RUU0_9BACL</name>
<keyword evidence="1" id="KW-1133">Transmembrane helix</keyword>
<dbReference type="Pfam" id="PF12679">
    <property type="entry name" value="ABC2_membrane_2"/>
    <property type="match status" value="1"/>
</dbReference>
<keyword evidence="3" id="KW-1185">Reference proteome</keyword>
<proteinExistence type="predicted"/>
<feature type="transmembrane region" description="Helical" evidence="1">
    <location>
        <begin position="157"/>
        <end position="177"/>
    </location>
</feature>
<organism evidence="2 3">
    <name type="scientific">Polycladospora coralii</name>
    <dbReference type="NCBI Taxonomy" id="2771432"/>
    <lineage>
        <taxon>Bacteria</taxon>
        <taxon>Bacillati</taxon>
        <taxon>Bacillota</taxon>
        <taxon>Bacilli</taxon>
        <taxon>Bacillales</taxon>
        <taxon>Thermoactinomycetaceae</taxon>
        <taxon>Polycladospora</taxon>
    </lineage>
</organism>
<dbReference type="EMBL" id="JACXAH010000015">
    <property type="protein sequence ID" value="MBD1373007.1"/>
    <property type="molecule type" value="Genomic_DNA"/>
</dbReference>
<comment type="caution">
    <text evidence="2">The sequence shown here is derived from an EMBL/GenBank/DDBJ whole genome shotgun (WGS) entry which is preliminary data.</text>
</comment>
<reference evidence="2" key="1">
    <citation type="submission" date="2020-09" db="EMBL/GenBank/DDBJ databases">
        <title>A novel bacterium of genus Hazenella, isolated from South China Sea.</title>
        <authorList>
            <person name="Huang H."/>
            <person name="Mo K."/>
            <person name="Hu Y."/>
        </authorList>
    </citation>
    <scope>NUCLEOTIDE SEQUENCE</scope>
    <source>
        <strain evidence="2">IB182357</strain>
    </source>
</reference>
<dbReference type="GO" id="GO:0140359">
    <property type="term" value="F:ABC-type transporter activity"/>
    <property type="evidence" value="ECO:0007669"/>
    <property type="project" value="InterPro"/>
</dbReference>
<sequence length="264" mass="29905">MMNLFRHELRVSRNATIIWTLSLSGLILFFMSMYPAISSDAKAFQNLLESYPQEVLVSLGISLETITSLLGFYSYVFTYIVLCTSIQAVQLGLQIISKESRDKTADFLLTKPVTRTSIITAKLMAALVLILITNGIFMVVARFTLPLFSDQSFDTSTFLLITSSSLWIAFFFLFIGMMASALLSPIKSVIALSLSMVFGFFVFSMLGAVVGEETIRYFTPFHYYDTAYILAHGTYEWDFVWIEVGLILVMGVLSYFLYRKKDIY</sequence>
<dbReference type="PANTHER" id="PTHR37305">
    <property type="entry name" value="INTEGRAL MEMBRANE PROTEIN-RELATED"/>
    <property type="match status" value="1"/>
</dbReference>
<feature type="transmembrane region" description="Helical" evidence="1">
    <location>
        <begin position="189"/>
        <end position="210"/>
    </location>
</feature>
<keyword evidence="1" id="KW-0472">Membrane</keyword>
<evidence type="ECO:0000313" key="3">
    <source>
        <dbReference type="Proteomes" id="UP000661691"/>
    </source>
</evidence>
<dbReference type="Proteomes" id="UP000661691">
    <property type="component" value="Unassembled WGS sequence"/>
</dbReference>
<dbReference type="PANTHER" id="PTHR37305:SF1">
    <property type="entry name" value="MEMBRANE PROTEIN"/>
    <property type="match status" value="1"/>
</dbReference>
<dbReference type="RefSeq" id="WP_191139788.1">
    <property type="nucleotide sequence ID" value="NZ_JACXAG020000004.1"/>
</dbReference>
<dbReference type="GO" id="GO:0005886">
    <property type="term" value="C:plasma membrane"/>
    <property type="evidence" value="ECO:0007669"/>
    <property type="project" value="UniProtKB-SubCell"/>
</dbReference>